<reference evidence="1" key="1">
    <citation type="submission" date="2023-06" db="EMBL/GenBank/DDBJ databases">
        <title>Genome-scale phylogeny and comparative genomics of the fungal order Sordariales.</title>
        <authorList>
            <consortium name="Lawrence Berkeley National Laboratory"/>
            <person name="Hensen N."/>
            <person name="Bonometti L."/>
            <person name="Westerberg I."/>
            <person name="Brannstrom I.O."/>
            <person name="Guillou S."/>
            <person name="Cros-Aarteil S."/>
            <person name="Calhoun S."/>
            <person name="Haridas S."/>
            <person name="Kuo A."/>
            <person name="Mondo S."/>
            <person name="Pangilinan J."/>
            <person name="Riley R."/>
            <person name="LaButti K."/>
            <person name="Andreopoulos B."/>
            <person name="Lipzen A."/>
            <person name="Chen C."/>
            <person name="Yanf M."/>
            <person name="Daum C."/>
            <person name="Ng V."/>
            <person name="Clum A."/>
            <person name="Steindorff A."/>
            <person name="Ohm R."/>
            <person name="Martin F."/>
            <person name="Silar P."/>
            <person name="Natvig D."/>
            <person name="Lalanne C."/>
            <person name="Gautier V."/>
            <person name="Ament-velasquez S.L."/>
            <person name="Kruys A."/>
            <person name="Hutchinson M.I."/>
            <person name="Powell A.J."/>
            <person name="Barry K."/>
            <person name="Miller A.N."/>
            <person name="Grigoriev I.V."/>
            <person name="Debuchy R."/>
            <person name="Gladieux P."/>
            <person name="Thoren M.H."/>
            <person name="Johannesson H."/>
        </authorList>
    </citation>
    <scope>NUCLEOTIDE SEQUENCE</scope>
    <source>
        <strain evidence="1">SMH3391-2</strain>
    </source>
</reference>
<gene>
    <name evidence="1" type="ORF">B0T17DRAFT_525223</name>
</gene>
<sequence>MECFTATNPSKKSSRSHGRSPRLFAAARFMVFVSVLLVRLRAVSVPTCSITVDPMTQVGSPNSCLPLVVVRSTVGSASAGRGRDGW</sequence>
<comment type="caution">
    <text evidence="1">The sequence shown here is derived from an EMBL/GenBank/DDBJ whole genome shotgun (WGS) entry which is preliminary data.</text>
</comment>
<dbReference type="AlphaFoldDB" id="A0AA39X9C1"/>
<organism evidence="1 2">
    <name type="scientific">Bombardia bombarda</name>
    <dbReference type="NCBI Taxonomy" id="252184"/>
    <lineage>
        <taxon>Eukaryota</taxon>
        <taxon>Fungi</taxon>
        <taxon>Dikarya</taxon>
        <taxon>Ascomycota</taxon>
        <taxon>Pezizomycotina</taxon>
        <taxon>Sordariomycetes</taxon>
        <taxon>Sordariomycetidae</taxon>
        <taxon>Sordariales</taxon>
        <taxon>Lasiosphaeriaceae</taxon>
        <taxon>Bombardia</taxon>
    </lineage>
</organism>
<name>A0AA39X9C1_9PEZI</name>
<dbReference type="Proteomes" id="UP001174934">
    <property type="component" value="Unassembled WGS sequence"/>
</dbReference>
<evidence type="ECO:0000313" key="2">
    <source>
        <dbReference type="Proteomes" id="UP001174934"/>
    </source>
</evidence>
<proteinExistence type="predicted"/>
<protein>
    <submittedName>
        <fullName evidence="1">Uncharacterized protein</fullName>
    </submittedName>
</protein>
<evidence type="ECO:0000313" key="1">
    <source>
        <dbReference type="EMBL" id="KAK0629322.1"/>
    </source>
</evidence>
<accession>A0AA39X9C1</accession>
<dbReference type="EMBL" id="JAULSR010000002">
    <property type="protein sequence ID" value="KAK0629322.1"/>
    <property type="molecule type" value="Genomic_DNA"/>
</dbReference>
<keyword evidence="2" id="KW-1185">Reference proteome</keyword>